<organism evidence="2 3">
    <name type="scientific">Mycena chlorophos</name>
    <name type="common">Agaric fungus</name>
    <name type="synonym">Agaricus chlorophos</name>
    <dbReference type="NCBI Taxonomy" id="658473"/>
    <lineage>
        <taxon>Eukaryota</taxon>
        <taxon>Fungi</taxon>
        <taxon>Dikarya</taxon>
        <taxon>Basidiomycota</taxon>
        <taxon>Agaricomycotina</taxon>
        <taxon>Agaricomycetes</taxon>
        <taxon>Agaricomycetidae</taxon>
        <taxon>Agaricales</taxon>
        <taxon>Marasmiineae</taxon>
        <taxon>Mycenaceae</taxon>
        <taxon>Mycena</taxon>
    </lineage>
</organism>
<comment type="caution">
    <text evidence="2">The sequence shown here is derived from an EMBL/GenBank/DDBJ whole genome shotgun (WGS) entry which is preliminary data.</text>
</comment>
<dbReference type="AlphaFoldDB" id="A0A8H6WMF0"/>
<feature type="region of interest" description="Disordered" evidence="1">
    <location>
        <begin position="252"/>
        <end position="331"/>
    </location>
</feature>
<feature type="region of interest" description="Disordered" evidence="1">
    <location>
        <begin position="191"/>
        <end position="234"/>
    </location>
</feature>
<feature type="compositionally biased region" description="Basic and acidic residues" evidence="1">
    <location>
        <begin position="193"/>
        <end position="205"/>
    </location>
</feature>
<feature type="compositionally biased region" description="Polar residues" evidence="1">
    <location>
        <begin position="262"/>
        <end position="271"/>
    </location>
</feature>
<protein>
    <submittedName>
        <fullName evidence="2">Uncharacterized protein</fullName>
    </submittedName>
</protein>
<accession>A0A8H6WMF0</accession>
<reference evidence="2" key="1">
    <citation type="submission" date="2020-05" db="EMBL/GenBank/DDBJ databases">
        <title>Mycena genomes resolve the evolution of fungal bioluminescence.</title>
        <authorList>
            <person name="Tsai I.J."/>
        </authorList>
    </citation>
    <scope>NUCLEOTIDE SEQUENCE</scope>
    <source>
        <strain evidence="2">110903Hualien_Pintung</strain>
    </source>
</reference>
<feature type="compositionally biased region" description="Polar residues" evidence="1">
    <location>
        <begin position="285"/>
        <end position="331"/>
    </location>
</feature>
<feature type="region of interest" description="Disordered" evidence="1">
    <location>
        <begin position="81"/>
        <end position="104"/>
    </location>
</feature>
<evidence type="ECO:0000313" key="3">
    <source>
        <dbReference type="Proteomes" id="UP000613580"/>
    </source>
</evidence>
<dbReference type="Proteomes" id="UP000613580">
    <property type="component" value="Unassembled WGS sequence"/>
</dbReference>
<gene>
    <name evidence="2" type="ORF">HMN09_00033100</name>
</gene>
<evidence type="ECO:0000256" key="1">
    <source>
        <dbReference type="SAM" id="MobiDB-lite"/>
    </source>
</evidence>
<feature type="region of interest" description="Disordered" evidence="1">
    <location>
        <begin position="1"/>
        <end position="36"/>
    </location>
</feature>
<dbReference type="EMBL" id="JACAZE010000001">
    <property type="protein sequence ID" value="KAF7322546.1"/>
    <property type="molecule type" value="Genomic_DNA"/>
</dbReference>
<evidence type="ECO:0000313" key="2">
    <source>
        <dbReference type="EMBL" id="KAF7322546.1"/>
    </source>
</evidence>
<proteinExistence type="predicted"/>
<sequence>MPDADQRALRHLPARRSLPAPTTVHHSESPRFKPFSLPFYSASRSDLKADFVLGTGSFDASRRQPESSIPVLSAPTLGHQRELNHTDPQNNAPNGAPTRPSERVQPLKSARFCLFFVRNSPAPTQVSVTQTTTTFSLKTSDFAPILRIRHQTHDIARKHSERVRPCTPTSADARNASRLVQHANPLPLLRLQTTEHDAFVSDRTRTTPPELAPPETGQSRSANSTHWPHPHDFQSADSQLTRLLRLQRLGIDGAVGNRPGTGASSPPTHFPSTPRYDYLRDDTQRSTTPRFTYGNGTMASSQPSLNGSRPSNPQTTPTRSSNPAGSSAESR</sequence>
<feature type="compositionally biased region" description="Polar residues" evidence="1">
    <location>
        <begin position="216"/>
        <end position="226"/>
    </location>
</feature>
<keyword evidence="3" id="KW-1185">Reference proteome</keyword>
<name>A0A8H6WMF0_MYCCL</name>